<evidence type="ECO:0000259" key="3">
    <source>
        <dbReference type="Pfam" id="PF20696"/>
    </source>
</evidence>
<dbReference type="GO" id="GO:0008694">
    <property type="term" value="F:4-hydroxy-3-polyprenylbenzoate decarboxylase activity"/>
    <property type="evidence" value="ECO:0007669"/>
    <property type="project" value="TreeGrafter"/>
</dbReference>
<dbReference type="NCBIfam" id="TIGR00148">
    <property type="entry name" value="UbiD family decarboxylase"/>
    <property type="match status" value="1"/>
</dbReference>
<dbReference type="AlphaFoldDB" id="A0A4U9H8Z9"/>
<dbReference type="Pfam" id="PF20696">
    <property type="entry name" value="UbiD_C"/>
    <property type="match status" value="1"/>
</dbReference>
<evidence type="ECO:0000313" key="4">
    <source>
        <dbReference type="EMBL" id="VTP60062.1"/>
    </source>
</evidence>
<dbReference type="EMBL" id="LR590463">
    <property type="protein sequence ID" value="VTP60062.1"/>
    <property type="molecule type" value="Genomic_DNA"/>
</dbReference>
<dbReference type="Proteomes" id="UP000307968">
    <property type="component" value="Chromosome"/>
</dbReference>
<dbReference type="Gene3D" id="3.40.1670.10">
    <property type="entry name" value="UbiD C-terminal domain-like"/>
    <property type="match status" value="1"/>
</dbReference>
<feature type="domain" description="3-octaprenyl-4-hydroxybenzoate carboxy-lyase-like C-terminal" evidence="3">
    <location>
        <begin position="189"/>
        <end position="291"/>
    </location>
</feature>
<keyword evidence="4" id="KW-0456">Lyase</keyword>
<dbReference type="EC" id="4.1.1.-" evidence="4"/>
<dbReference type="NCBIfam" id="NF041205">
    <property type="entry name" value="VdcD"/>
    <property type="match status" value="1"/>
</dbReference>
<dbReference type="InterPro" id="IPR049381">
    <property type="entry name" value="UbiD-like_C"/>
</dbReference>
<reference evidence="4 5" key="1">
    <citation type="submission" date="2019-05" db="EMBL/GenBank/DDBJ databases">
        <authorList>
            <consortium name="Pathogen Informatics"/>
        </authorList>
    </citation>
    <scope>NUCLEOTIDE SEQUENCE [LARGE SCALE GENOMIC DNA]</scope>
    <source>
        <strain evidence="4 5">NCTC12971</strain>
    </source>
</reference>
<dbReference type="PANTHER" id="PTHR30108:SF17">
    <property type="entry name" value="FERULIC ACID DECARBOXYLASE 1"/>
    <property type="match status" value="1"/>
</dbReference>
<dbReference type="InterPro" id="IPR002830">
    <property type="entry name" value="UbiD"/>
</dbReference>
<proteinExistence type="predicted"/>
<dbReference type="InterPro" id="IPR047707">
    <property type="entry name" value="VdcD-like"/>
</dbReference>
<dbReference type="SUPFAM" id="SSF50475">
    <property type="entry name" value="FMN-binding split barrel"/>
    <property type="match status" value="1"/>
</dbReference>
<evidence type="ECO:0000256" key="1">
    <source>
        <dbReference type="SAM" id="MobiDB-lite"/>
    </source>
</evidence>
<dbReference type="GO" id="GO:0006744">
    <property type="term" value="P:ubiquinone biosynthetic process"/>
    <property type="evidence" value="ECO:0007669"/>
    <property type="project" value="TreeGrafter"/>
</dbReference>
<name>A0A4U9H8Z9_SERRU</name>
<protein>
    <submittedName>
        <fullName evidence="4">Phenolic acid decarboxylase subunit C</fullName>
        <ecNumber evidence="4">4.1.1.-</ecNumber>
    </submittedName>
</protein>
<dbReference type="Pfam" id="PF01977">
    <property type="entry name" value="UbiD"/>
    <property type="match status" value="1"/>
</dbReference>
<gene>
    <name evidence="4" type="primary">bsdC_1</name>
    <name evidence="4" type="ORF">NCTC12971_00522</name>
</gene>
<evidence type="ECO:0000259" key="2">
    <source>
        <dbReference type="Pfam" id="PF01977"/>
    </source>
</evidence>
<dbReference type="SUPFAM" id="SSF143968">
    <property type="entry name" value="UbiD C-terminal domain-like"/>
    <property type="match status" value="1"/>
</dbReference>
<dbReference type="InterPro" id="IPR048304">
    <property type="entry name" value="UbiD_Rift_dom"/>
</dbReference>
<dbReference type="PANTHER" id="PTHR30108">
    <property type="entry name" value="3-OCTAPRENYL-4-HYDROXYBENZOATE CARBOXY-LYASE-RELATED"/>
    <property type="match status" value="1"/>
</dbReference>
<accession>A0A4U9H8Z9</accession>
<evidence type="ECO:0000313" key="5">
    <source>
        <dbReference type="Proteomes" id="UP000307968"/>
    </source>
</evidence>
<organism evidence="4 5">
    <name type="scientific">Serratia rubidaea</name>
    <name type="common">Serratia marinorubra</name>
    <dbReference type="NCBI Taxonomy" id="61652"/>
    <lineage>
        <taxon>Bacteria</taxon>
        <taxon>Pseudomonadati</taxon>
        <taxon>Pseudomonadota</taxon>
        <taxon>Gammaproteobacteria</taxon>
        <taxon>Enterobacterales</taxon>
        <taxon>Yersiniaceae</taxon>
        <taxon>Serratia</taxon>
    </lineage>
</organism>
<sequence>MPLFRLNHGDGGFYIDKACVISRDPSLADNRPSQNVGIYRLEVKGPARLGIQPVPAHDIAIHLQRAEELGVDLPIAIAIGNDPMLTTAGAMPILYDQSEYAMAAALNGAPYPVVYSEYSGLDLPWSSEVMLEGRILSRVREAEGPFGEFTGHYSGGRLMPVVEITRISCRSRPIFEHLYLGMPWTEVDYLIGINTCAPLYVQLKQAFPEVVAVNALYTHGLVVIVSTRTRFGGFAKGVGMRVLTTPHGLGYAKLVIVVDETVDPFNLPQVMWAIATKFNPDFDLITVPGLSVLRWIRRRNRRHYRQSDYRRHHAQSAGNARPLRAGAGRPYHHRGLGGETAGPDSGRANRSGTGGGEMNKLPAACPRCESAGPEVLCHSPVKDAWTVFHCATCFFTWRSSEPDFITDPAKYPAHFKISPADMAHFSIMPVIPERKRR</sequence>
<feature type="domain" description="3-octaprenyl-4-hydroxybenzoate carboxy-lyase-like Rift-related" evidence="2">
    <location>
        <begin position="1"/>
        <end position="183"/>
    </location>
</feature>
<feature type="region of interest" description="Disordered" evidence="1">
    <location>
        <begin position="306"/>
        <end position="358"/>
    </location>
</feature>
<dbReference type="Pfam" id="PF26358">
    <property type="entry name" value="EcdD_BsdD_detox"/>
    <property type="match status" value="1"/>
</dbReference>
<dbReference type="GO" id="GO:0005829">
    <property type="term" value="C:cytosol"/>
    <property type="evidence" value="ECO:0007669"/>
    <property type="project" value="TreeGrafter"/>
</dbReference>